<feature type="compositionally biased region" description="Acidic residues" evidence="1">
    <location>
        <begin position="213"/>
        <end position="228"/>
    </location>
</feature>
<feature type="compositionally biased region" description="Basic and acidic residues" evidence="1">
    <location>
        <begin position="174"/>
        <end position="212"/>
    </location>
</feature>
<sequence length="318" mass="34008">MPSERSAAESIRTMLEEAGLQHSAPLETALRELAVQPSVVPEPSPELAALLAGAAPIRKRTRRRRATLAAVSIAGAVALGAGAAAAANPGMRQTWTEFFMTVTTPGEQVPGPADSPGSTGAVDLPKPAAARTQTAAGPDGPKGGHDARSGNDRRRVPGTDRRRGAVDAEPGPEAGHEAGRTAEGTAEGRVEREAGHEVEPRVEHKAERAVEREAEDEVEREVEREAEDEGGREVEREAEDEAGREVEREVEREAEDEAGRQARRSRETEAEPDTRREAETEQDDTSRSAEEEHGDAGPDRTEPAEETRDEHGGGDDED</sequence>
<evidence type="ECO:0000313" key="4">
    <source>
        <dbReference type="Proteomes" id="UP000544090"/>
    </source>
</evidence>
<feature type="region of interest" description="Disordered" evidence="1">
    <location>
        <begin position="103"/>
        <end position="318"/>
    </location>
</feature>
<accession>A0A7X6HAQ0</accession>
<gene>
    <name evidence="3" type="ORF">HGG74_01065</name>
</gene>
<proteinExistence type="predicted"/>
<evidence type="ECO:0000313" key="3">
    <source>
        <dbReference type="EMBL" id="NKX53145.1"/>
    </source>
</evidence>
<dbReference type="AlphaFoldDB" id="A0A7X6HAQ0"/>
<organism evidence="3 4">
    <name type="scientific">Arthrobacter mobilis</name>
    <dbReference type="NCBI Taxonomy" id="2724944"/>
    <lineage>
        <taxon>Bacteria</taxon>
        <taxon>Bacillati</taxon>
        <taxon>Actinomycetota</taxon>
        <taxon>Actinomycetes</taxon>
        <taxon>Micrococcales</taxon>
        <taxon>Micrococcaceae</taxon>
        <taxon>Arthrobacter</taxon>
    </lineage>
</organism>
<keyword evidence="4" id="KW-1185">Reference proteome</keyword>
<reference evidence="3 4" key="1">
    <citation type="submission" date="2020-04" db="EMBL/GenBank/DDBJ databases">
        <title>Arthrobacter sp. nov.</title>
        <authorList>
            <person name="Liu S."/>
        </authorList>
    </citation>
    <scope>NUCLEOTIDE SEQUENCE [LARGE SCALE GENOMIC DNA]</scope>
    <source>
        <strain evidence="3 4">E918</strain>
    </source>
</reference>
<evidence type="ECO:0000256" key="1">
    <source>
        <dbReference type="SAM" id="MobiDB-lite"/>
    </source>
</evidence>
<dbReference type="Proteomes" id="UP000544090">
    <property type="component" value="Unassembled WGS sequence"/>
</dbReference>
<feature type="compositionally biased region" description="Basic and acidic residues" evidence="1">
    <location>
        <begin position="142"/>
        <end position="166"/>
    </location>
</feature>
<dbReference type="EMBL" id="JAAZSQ010000001">
    <property type="protein sequence ID" value="NKX53145.1"/>
    <property type="molecule type" value="Genomic_DNA"/>
</dbReference>
<protein>
    <submittedName>
        <fullName evidence="3">Uncharacterized protein</fullName>
    </submittedName>
</protein>
<evidence type="ECO:0000256" key="2">
    <source>
        <dbReference type="SAM" id="Phobius"/>
    </source>
</evidence>
<name>A0A7X6HAQ0_9MICC</name>
<feature type="compositionally biased region" description="Basic and acidic residues" evidence="1">
    <location>
        <begin position="229"/>
        <end position="318"/>
    </location>
</feature>
<dbReference type="RefSeq" id="WP_168484491.1">
    <property type="nucleotide sequence ID" value="NZ_JAAZSQ010000001.1"/>
</dbReference>
<comment type="caution">
    <text evidence="3">The sequence shown here is derived from an EMBL/GenBank/DDBJ whole genome shotgun (WGS) entry which is preliminary data.</text>
</comment>
<keyword evidence="2" id="KW-0472">Membrane</keyword>
<feature type="transmembrane region" description="Helical" evidence="2">
    <location>
        <begin position="66"/>
        <end position="87"/>
    </location>
</feature>
<keyword evidence="2" id="KW-1133">Transmembrane helix</keyword>
<keyword evidence="2" id="KW-0812">Transmembrane</keyword>